<dbReference type="PROSITE" id="PS51257">
    <property type="entry name" value="PROKAR_LIPOPROTEIN"/>
    <property type="match status" value="1"/>
</dbReference>
<dbReference type="Pfam" id="PF13517">
    <property type="entry name" value="FG-GAP_3"/>
    <property type="match status" value="3"/>
</dbReference>
<dbReference type="RefSeq" id="WP_265790720.1">
    <property type="nucleotide sequence ID" value="NZ_BAABRS010000003.1"/>
</dbReference>
<evidence type="ECO:0000256" key="1">
    <source>
        <dbReference type="ARBA" id="ARBA00022729"/>
    </source>
</evidence>
<dbReference type="InterPro" id="IPR028994">
    <property type="entry name" value="Integrin_alpha_N"/>
</dbReference>
<protein>
    <submittedName>
        <fullName evidence="2">VCBS repeat-containing protein</fullName>
    </submittedName>
</protein>
<dbReference type="SUPFAM" id="SSF69318">
    <property type="entry name" value="Integrin alpha N-terminal domain"/>
    <property type="match status" value="2"/>
</dbReference>
<name>A0ABT3Q105_9BACT</name>
<keyword evidence="1" id="KW-0732">Signal</keyword>
<gene>
    <name evidence="2" type="ORF">LQ318_12820</name>
</gene>
<evidence type="ECO:0000313" key="2">
    <source>
        <dbReference type="EMBL" id="MCW9713787.1"/>
    </source>
</evidence>
<sequence>MPDRPLNNLLIITVILFTACSGMQSTSSENELGSTDFERQVNPFPVHDTTGAQIGHPFLGGFNAPRPQFVNIDGDADPDLFVQENTDELMFFEHTNTDSDSPLAWQTDKFQNLDIGEWFRFADLDQDGDLDLLTEQPYSYIRYYRNEGSAENPDFSLAADTLKDANGKPIFSDRQNIPNVTDIDCDGKLDLFIGRLDGTLMRYESTGRDSRDIPQFELVNKRFEGIEIVKQFGTMHGANTMAFVDIDKDGDQDLFWGDFFEPSLLLIENKGSCSNPDLQGEPQPFPPSNPVESSGYNAPTFTDWDQDGNIDLFLGVLGGAYNATQTLADNFYFYKQENNGTFSLQSKRFLNTIDIGNESIPAVGDIDGDGDSDLLLANKIDPVDDNTSIVYQFENRGSAEKPSLHNTGALDLPDTYHYAPSLGDLNGNGRADLLLGTWKGRVAYYQNTADGFELVSKSLIELERGSNSAPALADIDDDGDLDLFVGSSGGDIHIYRNEGTGNEPEFVLEKDAFSDVRADSRSTPELHDIDGDGDLDLFLGTKTEGLLFFRNTGSAGKPTFEQEALPVALNVPSLGTPRFADFDGDGTAEFLSGGEGGGLIFYSR</sequence>
<dbReference type="Proteomes" id="UP001207337">
    <property type="component" value="Unassembled WGS sequence"/>
</dbReference>
<accession>A0ABT3Q105</accession>
<keyword evidence="3" id="KW-1185">Reference proteome</keyword>
<evidence type="ECO:0000313" key="3">
    <source>
        <dbReference type="Proteomes" id="UP001207337"/>
    </source>
</evidence>
<dbReference type="Gene3D" id="2.130.10.130">
    <property type="entry name" value="Integrin alpha, N-terminal"/>
    <property type="match status" value="2"/>
</dbReference>
<reference evidence="2 3" key="1">
    <citation type="submission" date="2021-11" db="EMBL/GenBank/DDBJ databases">
        <title>Aliifidinibius sp. nov., a new bacterium isolated from saline soil.</title>
        <authorList>
            <person name="Galisteo C."/>
            <person name="De La Haba R."/>
            <person name="Sanchez-Porro C."/>
            <person name="Ventosa A."/>
        </authorList>
    </citation>
    <scope>NUCLEOTIDE SEQUENCE [LARGE SCALE GENOMIC DNA]</scope>
    <source>
        <strain evidence="2 3">KACC 190600</strain>
    </source>
</reference>
<dbReference type="PANTHER" id="PTHR44103:SF1">
    <property type="entry name" value="PROPROTEIN CONVERTASE P"/>
    <property type="match status" value="1"/>
</dbReference>
<comment type="caution">
    <text evidence="2">The sequence shown here is derived from an EMBL/GenBank/DDBJ whole genome shotgun (WGS) entry which is preliminary data.</text>
</comment>
<proteinExistence type="predicted"/>
<dbReference type="EMBL" id="JAJNDC010000003">
    <property type="protein sequence ID" value="MCW9713787.1"/>
    <property type="molecule type" value="Genomic_DNA"/>
</dbReference>
<organism evidence="2 3">
    <name type="scientific">Fodinibius salicampi</name>
    <dbReference type="NCBI Taxonomy" id="1920655"/>
    <lineage>
        <taxon>Bacteria</taxon>
        <taxon>Pseudomonadati</taxon>
        <taxon>Balneolota</taxon>
        <taxon>Balneolia</taxon>
        <taxon>Balneolales</taxon>
        <taxon>Balneolaceae</taxon>
        <taxon>Fodinibius</taxon>
    </lineage>
</organism>
<dbReference type="InterPro" id="IPR013517">
    <property type="entry name" value="FG-GAP"/>
</dbReference>
<dbReference type="PANTHER" id="PTHR44103">
    <property type="entry name" value="PROPROTEIN CONVERTASE P"/>
    <property type="match status" value="1"/>
</dbReference>